<evidence type="ECO:0000313" key="3">
    <source>
        <dbReference type="Proteomes" id="UP001194468"/>
    </source>
</evidence>
<name>A0AAD4GI40_BOLED</name>
<dbReference type="SMART" id="SM00225">
    <property type="entry name" value="BTB"/>
    <property type="match status" value="1"/>
</dbReference>
<accession>A0AAD4GI40</accession>
<comment type="caution">
    <text evidence="2">The sequence shown here is derived from an EMBL/GenBank/DDBJ whole genome shotgun (WGS) entry which is preliminary data.</text>
</comment>
<dbReference type="InterPro" id="IPR000210">
    <property type="entry name" value="BTB/POZ_dom"/>
</dbReference>
<organism evidence="2 3">
    <name type="scientific">Boletus edulis BED1</name>
    <dbReference type="NCBI Taxonomy" id="1328754"/>
    <lineage>
        <taxon>Eukaryota</taxon>
        <taxon>Fungi</taxon>
        <taxon>Dikarya</taxon>
        <taxon>Basidiomycota</taxon>
        <taxon>Agaricomycotina</taxon>
        <taxon>Agaricomycetes</taxon>
        <taxon>Agaricomycetidae</taxon>
        <taxon>Boletales</taxon>
        <taxon>Boletineae</taxon>
        <taxon>Boletaceae</taxon>
        <taxon>Boletoideae</taxon>
        <taxon>Boletus</taxon>
    </lineage>
</organism>
<dbReference type="Proteomes" id="UP001194468">
    <property type="component" value="Unassembled WGS sequence"/>
</dbReference>
<evidence type="ECO:0000313" key="2">
    <source>
        <dbReference type="EMBL" id="KAF8445694.1"/>
    </source>
</evidence>
<dbReference type="Pfam" id="PF00651">
    <property type="entry name" value="BTB"/>
    <property type="match status" value="1"/>
</dbReference>
<dbReference type="EMBL" id="WHUW01000005">
    <property type="protein sequence ID" value="KAF8445694.1"/>
    <property type="molecule type" value="Genomic_DNA"/>
</dbReference>
<proteinExistence type="predicted"/>
<feature type="domain" description="BTB" evidence="1">
    <location>
        <begin position="3"/>
        <end position="70"/>
    </location>
</feature>
<keyword evidence="3" id="KW-1185">Reference proteome</keyword>
<feature type="non-terminal residue" evidence="2">
    <location>
        <position position="1"/>
    </location>
</feature>
<reference evidence="2" key="1">
    <citation type="submission" date="2019-10" db="EMBL/GenBank/DDBJ databases">
        <authorList>
            <consortium name="DOE Joint Genome Institute"/>
            <person name="Kuo A."/>
            <person name="Miyauchi S."/>
            <person name="Kiss E."/>
            <person name="Drula E."/>
            <person name="Kohler A."/>
            <person name="Sanchez-Garcia M."/>
            <person name="Andreopoulos B."/>
            <person name="Barry K.W."/>
            <person name="Bonito G."/>
            <person name="Buee M."/>
            <person name="Carver A."/>
            <person name="Chen C."/>
            <person name="Cichocki N."/>
            <person name="Clum A."/>
            <person name="Culley D."/>
            <person name="Crous P.W."/>
            <person name="Fauchery L."/>
            <person name="Girlanda M."/>
            <person name="Hayes R."/>
            <person name="Keri Z."/>
            <person name="LaButti K."/>
            <person name="Lipzen A."/>
            <person name="Lombard V."/>
            <person name="Magnuson J."/>
            <person name="Maillard F."/>
            <person name="Morin E."/>
            <person name="Murat C."/>
            <person name="Nolan M."/>
            <person name="Ohm R."/>
            <person name="Pangilinan J."/>
            <person name="Pereira M."/>
            <person name="Perotto S."/>
            <person name="Peter M."/>
            <person name="Riley R."/>
            <person name="Sitrit Y."/>
            <person name="Stielow B."/>
            <person name="Szollosi G."/>
            <person name="Zifcakova L."/>
            <person name="Stursova M."/>
            <person name="Spatafora J.W."/>
            <person name="Tedersoo L."/>
            <person name="Vaario L.-M."/>
            <person name="Yamada A."/>
            <person name="Yan M."/>
            <person name="Wang P."/>
            <person name="Xu J."/>
            <person name="Bruns T."/>
            <person name="Baldrian P."/>
            <person name="Vilgalys R."/>
            <person name="Henrissat B."/>
            <person name="Grigoriev I.V."/>
            <person name="Hibbett D."/>
            <person name="Nagy L.G."/>
            <person name="Martin F.M."/>
        </authorList>
    </citation>
    <scope>NUCLEOTIDE SEQUENCE</scope>
    <source>
        <strain evidence="2">BED1</strain>
    </source>
</reference>
<dbReference type="InterPro" id="IPR011333">
    <property type="entry name" value="SKP1/BTB/POZ_sf"/>
</dbReference>
<evidence type="ECO:0000259" key="1">
    <source>
        <dbReference type="PROSITE" id="PS50097"/>
    </source>
</evidence>
<sequence>HPTDVILRSSEKESFYSWKILLSMSSPVFSDMFTLPQPDTVDVERDVCDDQLPVIDVEEDSRTLGHILSLCHPPSCVGQRVQLTSLPELRNVLEATEKYDMGNALRAALEALSNPSFLRDDPLGVYALACQHACHEAARLAAKHTLTLPCLVPRYMPALEKIHAGQLCRLFLYREACATAVCSLAA</sequence>
<dbReference type="Gene3D" id="3.30.710.10">
    <property type="entry name" value="Potassium Channel Kv1.1, Chain A"/>
    <property type="match status" value="1"/>
</dbReference>
<feature type="non-terminal residue" evidence="2">
    <location>
        <position position="186"/>
    </location>
</feature>
<gene>
    <name evidence="2" type="ORF">L210DRAFT_3325305</name>
</gene>
<reference evidence="2" key="2">
    <citation type="journal article" date="2020" name="Nat. Commun.">
        <title>Large-scale genome sequencing of mycorrhizal fungi provides insights into the early evolution of symbiotic traits.</title>
        <authorList>
            <person name="Miyauchi S."/>
            <person name="Kiss E."/>
            <person name="Kuo A."/>
            <person name="Drula E."/>
            <person name="Kohler A."/>
            <person name="Sanchez-Garcia M."/>
            <person name="Morin E."/>
            <person name="Andreopoulos B."/>
            <person name="Barry K.W."/>
            <person name="Bonito G."/>
            <person name="Buee M."/>
            <person name="Carver A."/>
            <person name="Chen C."/>
            <person name="Cichocki N."/>
            <person name="Clum A."/>
            <person name="Culley D."/>
            <person name="Crous P.W."/>
            <person name="Fauchery L."/>
            <person name="Girlanda M."/>
            <person name="Hayes R.D."/>
            <person name="Keri Z."/>
            <person name="LaButti K."/>
            <person name="Lipzen A."/>
            <person name="Lombard V."/>
            <person name="Magnuson J."/>
            <person name="Maillard F."/>
            <person name="Murat C."/>
            <person name="Nolan M."/>
            <person name="Ohm R.A."/>
            <person name="Pangilinan J."/>
            <person name="Pereira M.F."/>
            <person name="Perotto S."/>
            <person name="Peter M."/>
            <person name="Pfister S."/>
            <person name="Riley R."/>
            <person name="Sitrit Y."/>
            <person name="Stielow J.B."/>
            <person name="Szollosi G."/>
            <person name="Zifcakova L."/>
            <person name="Stursova M."/>
            <person name="Spatafora J.W."/>
            <person name="Tedersoo L."/>
            <person name="Vaario L.M."/>
            <person name="Yamada A."/>
            <person name="Yan M."/>
            <person name="Wang P."/>
            <person name="Xu J."/>
            <person name="Bruns T."/>
            <person name="Baldrian P."/>
            <person name="Vilgalys R."/>
            <person name="Dunand C."/>
            <person name="Henrissat B."/>
            <person name="Grigoriev I.V."/>
            <person name="Hibbett D."/>
            <person name="Nagy L.G."/>
            <person name="Martin F.M."/>
        </authorList>
    </citation>
    <scope>NUCLEOTIDE SEQUENCE</scope>
    <source>
        <strain evidence="2">BED1</strain>
    </source>
</reference>
<dbReference type="SUPFAM" id="SSF54695">
    <property type="entry name" value="POZ domain"/>
    <property type="match status" value="1"/>
</dbReference>
<dbReference type="PROSITE" id="PS50097">
    <property type="entry name" value="BTB"/>
    <property type="match status" value="1"/>
</dbReference>
<dbReference type="AlphaFoldDB" id="A0AAD4GI40"/>
<protein>
    <recommendedName>
        <fullName evidence="1">BTB domain-containing protein</fullName>
    </recommendedName>
</protein>